<proteinExistence type="predicted"/>
<dbReference type="EMBL" id="CP050314">
    <property type="protein sequence ID" value="QIR16432.1"/>
    <property type="molecule type" value="Genomic_DNA"/>
</dbReference>
<evidence type="ECO:0000313" key="3">
    <source>
        <dbReference type="Proteomes" id="UP000502608"/>
    </source>
</evidence>
<sequence length="182" mass="21783">MIGSSSHHDYTTIEMLDEHINQLKEAKEKLHAEAAIMVDAYWNEWKEENKRIHNLRQIKGSDDYVNTGRLAPRIYSPSNTQRVYIEWWDYRKHPLRNKIKSFGKRIKPNKNGYTWACVAKNANVWEKKYFLKYEQHLDRMRVSINLICDQINSLHKVKRLTEKKIKLEIENTNSMSEEYNNG</sequence>
<evidence type="ECO:0000256" key="1">
    <source>
        <dbReference type="SAM" id="Coils"/>
    </source>
</evidence>
<dbReference type="Proteomes" id="UP000502608">
    <property type="component" value="Plasmid pPN3F2_1"/>
</dbReference>
<feature type="coiled-coil region" evidence="1">
    <location>
        <begin position="13"/>
        <end position="40"/>
    </location>
</feature>
<dbReference type="InterPro" id="IPR045809">
    <property type="entry name" value="MobI"/>
</dbReference>
<geneLocation type="plasmid" evidence="2 3">
    <name>pPN3F2_1</name>
</geneLocation>
<dbReference type="KEGG" id="saes:HBH39_18340"/>
<accession>A0A6G9QPM9</accession>
<keyword evidence="2" id="KW-0614">Plasmid</keyword>
<protein>
    <submittedName>
        <fullName evidence="2">Uncharacterized protein</fullName>
    </submittedName>
</protein>
<dbReference type="RefSeq" id="WP_167680263.1">
    <property type="nucleotide sequence ID" value="NZ_CP050314.1"/>
</dbReference>
<reference evidence="2 3" key="1">
    <citation type="submission" date="2020-03" db="EMBL/GenBank/DDBJ databases">
        <title>Complete genome sequence of Shewanella sp.</title>
        <authorList>
            <person name="Kim Y.-S."/>
            <person name="Kim S.-J."/>
            <person name="Jung H.-K."/>
            <person name="Kim K.-H."/>
        </authorList>
    </citation>
    <scope>NUCLEOTIDE SEQUENCE [LARGE SCALE GENOMIC DNA]</scope>
    <source>
        <strain evidence="2 3">PN3F2</strain>
        <plasmid evidence="2 3">pPN3F2_1</plasmid>
    </source>
</reference>
<dbReference type="Pfam" id="PF19456">
    <property type="entry name" value="MobI"/>
    <property type="match status" value="1"/>
</dbReference>
<dbReference type="AlphaFoldDB" id="A0A6G9QPM9"/>
<name>A0A6G9QPM9_9GAMM</name>
<organism evidence="2 3">
    <name type="scientific">Shewanella aestuarii</name>
    <dbReference type="NCBI Taxonomy" id="1028752"/>
    <lineage>
        <taxon>Bacteria</taxon>
        <taxon>Pseudomonadati</taxon>
        <taxon>Pseudomonadota</taxon>
        <taxon>Gammaproteobacteria</taxon>
        <taxon>Alteromonadales</taxon>
        <taxon>Shewanellaceae</taxon>
        <taxon>Shewanella</taxon>
    </lineage>
</organism>
<keyword evidence="3" id="KW-1185">Reference proteome</keyword>
<keyword evidence="1" id="KW-0175">Coiled coil</keyword>
<gene>
    <name evidence="2" type="ORF">HBH39_18340</name>
</gene>
<evidence type="ECO:0000313" key="2">
    <source>
        <dbReference type="EMBL" id="QIR16432.1"/>
    </source>
</evidence>